<comment type="subcellular location">
    <subcellularLocation>
        <location evidence="1">Membrane</location>
        <topology evidence="1">Multi-pass membrane protein</topology>
    </subcellularLocation>
</comment>
<dbReference type="RefSeq" id="WP_160605203.1">
    <property type="nucleotide sequence ID" value="NZ_WTYX01000002.1"/>
</dbReference>
<dbReference type="GO" id="GO:0000271">
    <property type="term" value="P:polysaccharide biosynthetic process"/>
    <property type="evidence" value="ECO:0007669"/>
    <property type="project" value="InterPro"/>
</dbReference>
<keyword evidence="4 6" id="KW-1133">Transmembrane helix</keyword>
<dbReference type="InterPro" id="IPR007267">
    <property type="entry name" value="GtrA_DPMS_TM"/>
</dbReference>
<keyword evidence="5 6" id="KW-0472">Membrane</keyword>
<evidence type="ECO:0000256" key="4">
    <source>
        <dbReference type="ARBA" id="ARBA00022989"/>
    </source>
</evidence>
<comment type="similarity">
    <text evidence="2">Belongs to the GtrA family.</text>
</comment>
<gene>
    <name evidence="8" type="ORF">GRI41_11940</name>
</gene>
<accession>A0A844ZXR0</accession>
<feature type="transmembrane region" description="Helical" evidence="6">
    <location>
        <begin position="81"/>
        <end position="101"/>
    </location>
</feature>
<dbReference type="GO" id="GO:0005886">
    <property type="term" value="C:plasma membrane"/>
    <property type="evidence" value="ECO:0007669"/>
    <property type="project" value="TreeGrafter"/>
</dbReference>
<protein>
    <submittedName>
        <fullName evidence="8">GtrA family protein</fullName>
    </submittedName>
</protein>
<organism evidence="8 9">
    <name type="scientific">Pontixanthobacter aquaemixtae</name>
    <dbReference type="NCBI Taxonomy" id="1958940"/>
    <lineage>
        <taxon>Bacteria</taxon>
        <taxon>Pseudomonadati</taxon>
        <taxon>Pseudomonadota</taxon>
        <taxon>Alphaproteobacteria</taxon>
        <taxon>Sphingomonadales</taxon>
        <taxon>Erythrobacteraceae</taxon>
        <taxon>Pontixanthobacter</taxon>
    </lineage>
</organism>
<sequence>MTDLLLKMRDVRLLRYLLASIGALAVDVGVFLMLLSANAQAAIASAIGYSAGIIAHWILSSRTVFTDTVAQRGAGRTKQKALFVVSALAGLALTTAIVGGADMLAFDPRPAKLLAIVASFALTWWLRSRVVFRAGD</sequence>
<proteinExistence type="inferred from homology"/>
<comment type="caution">
    <text evidence="8">The sequence shown here is derived from an EMBL/GenBank/DDBJ whole genome shotgun (WGS) entry which is preliminary data.</text>
</comment>
<keyword evidence="9" id="KW-1185">Reference proteome</keyword>
<dbReference type="Proteomes" id="UP000442714">
    <property type="component" value="Unassembled WGS sequence"/>
</dbReference>
<dbReference type="OrthoDB" id="7427719at2"/>
<feature type="transmembrane region" description="Helical" evidence="6">
    <location>
        <begin position="41"/>
        <end position="60"/>
    </location>
</feature>
<evidence type="ECO:0000256" key="2">
    <source>
        <dbReference type="ARBA" id="ARBA00009399"/>
    </source>
</evidence>
<feature type="transmembrane region" description="Helical" evidence="6">
    <location>
        <begin position="113"/>
        <end position="132"/>
    </location>
</feature>
<evidence type="ECO:0000256" key="5">
    <source>
        <dbReference type="ARBA" id="ARBA00023136"/>
    </source>
</evidence>
<evidence type="ECO:0000256" key="3">
    <source>
        <dbReference type="ARBA" id="ARBA00022692"/>
    </source>
</evidence>
<evidence type="ECO:0000259" key="7">
    <source>
        <dbReference type="Pfam" id="PF04138"/>
    </source>
</evidence>
<evidence type="ECO:0000256" key="1">
    <source>
        <dbReference type="ARBA" id="ARBA00004141"/>
    </source>
</evidence>
<name>A0A844ZXR0_9SPHN</name>
<dbReference type="Pfam" id="PF04138">
    <property type="entry name" value="GtrA_DPMS_TM"/>
    <property type="match status" value="1"/>
</dbReference>
<feature type="domain" description="GtrA/DPMS transmembrane" evidence="7">
    <location>
        <begin position="15"/>
        <end position="132"/>
    </location>
</feature>
<feature type="transmembrane region" description="Helical" evidence="6">
    <location>
        <begin position="16"/>
        <end position="35"/>
    </location>
</feature>
<dbReference type="PANTHER" id="PTHR38459:SF1">
    <property type="entry name" value="PROPHAGE BACTOPRENOL-LINKED GLUCOSE TRANSLOCASE HOMOLOG"/>
    <property type="match status" value="1"/>
</dbReference>
<reference evidence="8 9" key="1">
    <citation type="submission" date="2019-12" db="EMBL/GenBank/DDBJ databases">
        <title>Genomic-based taxomic classification of the family Erythrobacteraceae.</title>
        <authorList>
            <person name="Xu L."/>
        </authorList>
    </citation>
    <scope>NUCLEOTIDE SEQUENCE [LARGE SCALE GENOMIC DNA]</scope>
    <source>
        <strain evidence="8 9">KCTC 52763</strain>
    </source>
</reference>
<evidence type="ECO:0000313" key="9">
    <source>
        <dbReference type="Proteomes" id="UP000442714"/>
    </source>
</evidence>
<dbReference type="AlphaFoldDB" id="A0A844ZXR0"/>
<dbReference type="InterPro" id="IPR051401">
    <property type="entry name" value="GtrA_CellWall_Glycosyl"/>
</dbReference>
<keyword evidence="3 6" id="KW-0812">Transmembrane</keyword>
<evidence type="ECO:0000256" key="6">
    <source>
        <dbReference type="SAM" id="Phobius"/>
    </source>
</evidence>
<dbReference type="PANTHER" id="PTHR38459">
    <property type="entry name" value="PROPHAGE BACTOPRENOL-LINKED GLUCOSE TRANSLOCASE HOMOLOG"/>
    <property type="match status" value="1"/>
</dbReference>
<evidence type="ECO:0000313" key="8">
    <source>
        <dbReference type="EMBL" id="MXO91537.1"/>
    </source>
</evidence>
<dbReference type="EMBL" id="WTYX01000002">
    <property type="protein sequence ID" value="MXO91537.1"/>
    <property type="molecule type" value="Genomic_DNA"/>
</dbReference>